<name>A0A8S9G931_BRACR</name>
<dbReference type="InterPro" id="IPR010903">
    <property type="entry name" value="DUF1517"/>
</dbReference>
<gene>
    <name evidence="2" type="ORF">F2Q68_00030312</name>
</gene>
<feature type="compositionally biased region" description="Low complexity" evidence="1">
    <location>
        <begin position="100"/>
        <end position="116"/>
    </location>
</feature>
<proteinExistence type="predicted"/>
<evidence type="ECO:0000256" key="1">
    <source>
        <dbReference type="SAM" id="MobiDB-lite"/>
    </source>
</evidence>
<comment type="caution">
    <text evidence="2">The sequence shown here is derived from an EMBL/GenBank/DDBJ whole genome shotgun (WGS) entry which is preliminary data.</text>
</comment>
<dbReference type="AlphaFoldDB" id="A0A8S9G931"/>
<evidence type="ECO:0000313" key="2">
    <source>
        <dbReference type="EMBL" id="KAF2542525.1"/>
    </source>
</evidence>
<dbReference type="PANTHER" id="PTHR33975">
    <property type="entry name" value="MYELIN-ASSOCIATED OLIGODENDROCYTE BASIC PROTEIN"/>
    <property type="match status" value="1"/>
</dbReference>
<dbReference type="GO" id="GO:0009507">
    <property type="term" value="C:chloroplast"/>
    <property type="evidence" value="ECO:0007669"/>
    <property type="project" value="TreeGrafter"/>
</dbReference>
<accession>A0A8S9G931</accession>
<organism evidence="2 3">
    <name type="scientific">Brassica cretica</name>
    <name type="common">Mustard</name>
    <dbReference type="NCBI Taxonomy" id="69181"/>
    <lineage>
        <taxon>Eukaryota</taxon>
        <taxon>Viridiplantae</taxon>
        <taxon>Streptophyta</taxon>
        <taxon>Embryophyta</taxon>
        <taxon>Tracheophyta</taxon>
        <taxon>Spermatophyta</taxon>
        <taxon>Magnoliopsida</taxon>
        <taxon>eudicotyledons</taxon>
        <taxon>Gunneridae</taxon>
        <taxon>Pentapetalae</taxon>
        <taxon>rosids</taxon>
        <taxon>malvids</taxon>
        <taxon>Brassicales</taxon>
        <taxon>Brassicaceae</taxon>
        <taxon>Brassiceae</taxon>
        <taxon>Brassica</taxon>
    </lineage>
</organism>
<feature type="region of interest" description="Disordered" evidence="1">
    <location>
        <begin position="99"/>
        <end position="126"/>
    </location>
</feature>
<dbReference type="Pfam" id="PF07466">
    <property type="entry name" value="DUF1517"/>
    <property type="match status" value="1"/>
</dbReference>
<dbReference type="EMBL" id="QGKW02002005">
    <property type="protein sequence ID" value="KAF2542525.1"/>
    <property type="molecule type" value="Genomic_DNA"/>
</dbReference>
<evidence type="ECO:0000313" key="3">
    <source>
        <dbReference type="Proteomes" id="UP000712281"/>
    </source>
</evidence>
<protein>
    <recommendedName>
        <fullName evidence="4">DUF1517 domain-containing protein</fullName>
    </recommendedName>
</protein>
<evidence type="ECO:0008006" key="4">
    <source>
        <dbReference type="Google" id="ProtNLM"/>
    </source>
</evidence>
<sequence>MASASSLLRWNPPFTHTRRLQNRTTLFCSKPPQRESILFRFQIAVKYKQSDSGPCQNPFDRIKKTLDSLKKPAVAAVLLGLLLFYDPNSALAASGGRIGGNSFSSRRSSSSSSSYSVPRTLDQSSSTRYSAPYYGPSPFSGGLYVGPAVGFGFGGGFSSFSPILVGLAAFIVVSGFLSDRRSQGSTLTATQKTSVIKLQVGLLGLGRTLQQDFNRLAENADTSTSEGLAYVLTGNKQCYKCSSDSIHYFALVNFVLTVYIEIEPAWEWEVDVRRSIEDGEKRFNQLSIEERGKFDEETLVNVNSIKRQSSKIRTASGFSNEYIVVTILVAAEGTHKLQPINGTPDMKEALQKIGSIPRNKIMAVEVLWTPQNEKDTLSERELLEDYPLLRPL</sequence>
<reference evidence="2" key="1">
    <citation type="submission" date="2019-12" db="EMBL/GenBank/DDBJ databases">
        <title>Genome sequencing and annotation of Brassica cretica.</title>
        <authorList>
            <person name="Studholme D.J."/>
            <person name="Sarris P.F."/>
        </authorList>
    </citation>
    <scope>NUCLEOTIDE SEQUENCE</scope>
    <source>
        <strain evidence="2">PFS-001/15</strain>
        <tissue evidence="2">Leaf</tissue>
    </source>
</reference>
<dbReference type="Proteomes" id="UP000712281">
    <property type="component" value="Unassembled WGS sequence"/>
</dbReference>
<dbReference type="InterPro" id="IPR053023">
    <property type="entry name" value="FLAP_modulator"/>
</dbReference>
<dbReference type="PANTHER" id="PTHR33975:SF2">
    <property type="entry name" value="MYELIN-ASSOCIATED OLIGODENDROCYTE BASIC PROTEIN"/>
    <property type="match status" value="1"/>
</dbReference>